<proteinExistence type="predicted"/>
<protein>
    <submittedName>
        <fullName evidence="3">WG repeat-containing protein</fullName>
    </submittedName>
</protein>
<dbReference type="PANTHER" id="PTHR37841:SF1">
    <property type="entry name" value="DUF3298 DOMAIN-CONTAINING PROTEIN"/>
    <property type="match status" value="1"/>
</dbReference>
<dbReference type="Proteomes" id="UP000739411">
    <property type="component" value="Unassembled WGS sequence"/>
</dbReference>
<dbReference type="SUPFAM" id="SSF49879">
    <property type="entry name" value="SMAD/FHA domain"/>
    <property type="match status" value="1"/>
</dbReference>
<keyword evidence="1" id="KW-0472">Membrane</keyword>
<dbReference type="Pfam" id="PF14903">
    <property type="entry name" value="WG_beta_rep"/>
    <property type="match status" value="3"/>
</dbReference>
<evidence type="ECO:0000256" key="1">
    <source>
        <dbReference type="SAM" id="Phobius"/>
    </source>
</evidence>
<dbReference type="Gene3D" id="2.60.200.20">
    <property type="match status" value="1"/>
</dbReference>
<dbReference type="AlphaFoldDB" id="A0A935KAX2"/>
<evidence type="ECO:0000259" key="2">
    <source>
        <dbReference type="PROSITE" id="PS50006"/>
    </source>
</evidence>
<evidence type="ECO:0000313" key="4">
    <source>
        <dbReference type="Proteomes" id="UP000739411"/>
    </source>
</evidence>
<dbReference type="Pfam" id="PF00498">
    <property type="entry name" value="FHA"/>
    <property type="match status" value="1"/>
</dbReference>
<gene>
    <name evidence="3" type="ORF">IPJ38_13715</name>
</gene>
<dbReference type="SMART" id="SM00240">
    <property type="entry name" value="FHA"/>
    <property type="match status" value="1"/>
</dbReference>
<evidence type="ECO:0000313" key="3">
    <source>
        <dbReference type="EMBL" id="MBK7416010.1"/>
    </source>
</evidence>
<dbReference type="SUPFAM" id="SSF69360">
    <property type="entry name" value="Cell wall binding repeat"/>
    <property type="match status" value="1"/>
</dbReference>
<dbReference type="InterPro" id="IPR032774">
    <property type="entry name" value="WG_beta_rep"/>
</dbReference>
<dbReference type="CDD" id="cd00060">
    <property type="entry name" value="FHA"/>
    <property type="match status" value="1"/>
</dbReference>
<comment type="caution">
    <text evidence="3">The sequence shown here is derived from an EMBL/GenBank/DDBJ whole genome shotgun (WGS) entry which is preliminary data.</text>
</comment>
<sequence>MAKIVILLDGKILKERNLDKEIITLGRDAGNDIQIDNLALSNQHLKIVNSDTGSLLVNLDSTIGAVVNGENISQHLLQDLDAVQVGKFTIQYFRDLKIEDALLSKKEANNHDAAIQAPIANYKFGSTIFLRYRDSKVTLLVILFCLVATMYATYWLVLQRGNLHTSFGQIGRFAVNPQFDSTRGFKEGLAAVRIGDDKTGKWGFIDKQGKMVILPQFDLTWAFNEELAAVRIGDELTGKWGFIDKQGKMVIQPQFNITSFFHDGLAPALVIAYLANGD</sequence>
<keyword evidence="1" id="KW-1133">Transmembrane helix</keyword>
<reference evidence="3 4" key="1">
    <citation type="submission" date="2020-10" db="EMBL/GenBank/DDBJ databases">
        <title>Connecting structure to function with the recovery of over 1000 high-quality activated sludge metagenome-assembled genomes encoding full-length rRNA genes using long-read sequencing.</title>
        <authorList>
            <person name="Singleton C.M."/>
            <person name="Petriglieri F."/>
            <person name="Kristensen J.M."/>
            <person name="Kirkegaard R.H."/>
            <person name="Michaelsen T.Y."/>
            <person name="Andersen M.H."/>
            <person name="Karst S.M."/>
            <person name="Dueholm M.S."/>
            <person name="Nielsen P.H."/>
            <person name="Albertsen M."/>
        </authorList>
    </citation>
    <scope>NUCLEOTIDE SEQUENCE [LARGE SCALE GENOMIC DNA]</scope>
    <source>
        <strain evidence="3">EsbW_18-Q3-R4-48_BATAC.463</strain>
    </source>
</reference>
<dbReference type="InterPro" id="IPR008984">
    <property type="entry name" value="SMAD_FHA_dom_sf"/>
</dbReference>
<feature type="transmembrane region" description="Helical" evidence="1">
    <location>
        <begin position="137"/>
        <end position="157"/>
    </location>
</feature>
<dbReference type="EMBL" id="JADJMS010000029">
    <property type="protein sequence ID" value="MBK7416010.1"/>
    <property type="molecule type" value="Genomic_DNA"/>
</dbReference>
<dbReference type="PANTHER" id="PTHR37841">
    <property type="entry name" value="GLR2918 PROTEIN"/>
    <property type="match status" value="1"/>
</dbReference>
<organism evidence="3 4">
    <name type="scientific">Candidatus Dechloromonas phosphorivorans</name>
    <dbReference type="NCBI Taxonomy" id="2899244"/>
    <lineage>
        <taxon>Bacteria</taxon>
        <taxon>Pseudomonadati</taxon>
        <taxon>Pseudomonadota</taxon>
        <taxon>Betaproteobacteria</taxon>
        <taxon>Rhodocyclales</taxon>
        <taxon>Azonexaceae</taxon>
        <taxon>Dechloromonas</taxon>
    </lineage>
</organism>
<name>A0A935KAX2_9RHOO</name>
<dbReference type="PROSITE" id="PS50006">
    <property type="entry name" value="FHA_DOMAIN"/>
    <property type="match status" value="1"/>
</dbReference>
<accession>A0A935KAX2</accession>
<keyword evidence="1" id="KW-0812">Transmembrane</keyword>
<dbReference type="InterPro" id="IPR000253">
    <property type="entry name" value="FHA_dom"/>
</dbReference>
<feature type="domain" description="FHA" evidence="2">
    <location>
        <begin position="23"/>
        <end position="72"/>
    </location>
</feature>